<evidence type="ECO:0000259" key="2">
    <source>
        <dbReference type="Pfam" id="PF01035"/>
    </source>
</evidence>
<dbReference type="CDD" id="cd06445">
    <property type="entry name" value="ATase"/>
    <property type="match status" value="1"/>
</dbReference>
<dbReference type="NCBIfam" id="TIGR00589">
    <property type="entry name" value="ogt"/>
    <property type="match status" value="1"/>
</dbReference>
<organism evidence="3 4">
    <name type="scientific">Candidatus Blautia pullicola</name>
    <dbReference type="NCBI Taxonomy" id="2838498"/>
    <lineage>
        <taxon>Bacteria</taxon>
        <taxon>Bacillati</taxon>
        <taxon>Bacillota</taxon>
        <taxon>Clostridia</taxon>
        <taxon>Lachnospirales</taxon>
        <taxon>Lachnospiraceae</taxon>
        <taxon>Blautia</taxon>
    </lineage>
</organism>
<dbReference type="Pfam" id="PF01035">
    <property type="entry name" value="DNA_binding_1"/>
    <property type="match status" value="1"/>
</dbReference>
<evidence type="ECO:0000256" key="1">
    <source>
        <dbReference type="ARBA" id="ARBA00022763"/>
    </source>
</evidence>
<dbReference type="InterPro" id="IPR036388">
    <property type="entry name" value="WH-like_DNA-bd_sf"/>
</dbReference>
<dbReference type="InterPro" id="IPR014048">
    <property type="entry name" value="MethylDNA_cys_MeTrfase_DNA-bd"/>
</dbReference>
<comment type="caution">
    <text evidence="3">The sequence shown here is derived from an EMBL/GenBank/DDBJ whole genome shotgun (WGS) entry which is preliminary data.</text>
</comment>
<gene>
    <name evidence="3" type="ORF">H9809_09785</name>
</gene>
<dbReference type="InterPro" id="IPR052520">
    <property type="entry name" value="ATL_DNA_repair"/>
</dbReference>
<dbReference type="Gene3D" id="1.10.10.10">
    <property type="entry name" value="Winged helix-like DNA-binding domain superfamily/Winged helix DNA-binding domain"/>
    <property type="match status" value="1"/>
</dbReference>
<evidence type="ECO:0000313" key="4">
    <source>
        <dbReference type="Proteomes" id="UP000824056"/>
    </source>
</evidence>
<sequence>MGYDFYKRAAFVCQSIPYGKVATYGQIALLCGKPKNARQVGYGLRTDRLGEKIPAHRVVNAKGILSGAAAFETADLQKRLLEHEEVPVVYTQEGWQVDLKKYQWKTRLKEAEEFRALFEINGI</sequence>
<protein>
    <submittedName>
        <fullName evidence="3">MGMT family protein</fullName>
    </submittedName>
</protein>
<dbReference type="EMBL" id="DXBG01000231">
    <property type="protein sequence ID" value="HIZ66171.1"/>
    <property type="molecule type" value="Genomic_DNA"/>
</dbReference>
<reference evidence="3" key="1">
    <citation type="journal article" date="2021" name="PeerJ">
        <title>Extensive microbial diversity within the chicken gut microbiome revealed by metagenomics and culture.</title>
        <authorList>
            <person name="Gilroy R."/>
            <person name="Ravi A."/>
            <person name="Getino M."/>
            <person name="Pursley I."/>
            <person name="Horton D.L."/>
            <person name="Alikhan N.F."/>
            <person name="Baker D."/>
            <person name="Gharbi K."/>
            <person name="Hall N."/>
            <person name="Watson M."/>
            <person name="Adriaenssens E.M."/>
            <person name="Foster-Nyarko E."/>
            <person name="Jarju S."/>
            <person name="Secka A."/>
            <person name="Antonio M."/>
            <person name="Oren A."/>
            <person name="Chaudhuri R.R."/>
            <person name="La Ragione R."/>
            <person name="Hildebrand F."/>
            <person name="Pallen M.J."/>
        </authorList>
    </citation>
    <scope>NUCLEOTIDE SEQUENCE</scope>
    <source>
        <strain evidence="3">1068</strain>
    </source>
</reference>
<reference evidence="3" key="2">
    <citation type="submission" date="2021-04" db="EMBL/GenBank/DDBJ databases">
        <authorList>
            <person name="Gilroy R."/>
        </authorList>
    </citation>
    <scope>NUCLEOTIDE SEQUENCE</scope>
    <source>
        <strain evidence="3">1068</strain>
    </source>
</reference>
<proteinExistence type="predicted"/>
<dbReference type="Proteomes" id="UP000824056">
    <property type="component" value="Unassembled WGS sequence"/>
</dbReference>
<dbReference type="PANTHER" id="PTHR42942">
    <property type="entry name" value="6-O-METHYLGUANINE DNA METHYLTRANSFERASE"/>
    <property type="match status" value="1"/>
</dbReference>
<dbReference type="InterPro" id="IPR036217">
    <property type="entry name" value="MethylDNA_cys_MeTrfase_DNAb"/>
</dbReference>
<dbReference type="PANTHER" id="PTHR42942:SF1">
    <property type="entry name" value="ALKYLTRANSFERASE-LIKE PROTEIN 1"/>
    <property type="match status" value="1"/>
</dbReference>
<keyword evidence="1" id="KW-0227">DNA damage</keyword>
<dbReference type="AlphaFoldDB" id="A0A9D2JSX6"/>
<accession>A0A9D2JSX6</accession>
<name>A0A9D2JSX6_9FIRM</name>
<dbReference type="GO" id="GO:0003824">
    <property type="term" value="F:catalytic activity"/>
    <property type="evidence" value="ECO:0007669"/>
    <property type="project" value="InterPro"/>
</dbReference>
<dbReference type="SUPFAM" id="SSF46767">
    <property type="entry name" value="Methylated DNA-protein cysteine methyltransferase, C-terminal domain"/>
    <property type="match status" value="1"/>
</dbReference>
<feature type="domain" description="Methylated-DNA-[protein]-cysteine S-methyltransferase DNA binding" evidence="2">
    <location>
        <begin position="4"/>
        <end position="86"/>
    </location>
</feature>
<evidence type="ECO:0000313" key="3">
    <source>
        <dbReference type="EMBL" id="HIZ66171.1"/>
    </source>
</evidence>
<dbReference type="GO" id="GO:0006281">
    <property type="term" value="P:DNA repair"/>
    <property type="evidence" value="ECO:0007669"/>
    <property type="project" value="InterPro"/>
</dbReference>